<name>A0ABV0J827_9CYAN</name>
<sequence>MNAIAMLNLSMAYIGNLSSTEQLQVENVGTQTAIALTSASSSQQQSQWTSLTTGHWVVPPTLFRTPAGWILRIESAQGQFFVQLAGGRLNLLTAPPSLTGAETLPLQPVAGTNTGAAAASSMPPMLPISPLSPLPPMSPLPSMPPMQMGDMQMQLEPMQMRMGNLQMQIGTPPVTSTPLTPAPAPAPSSTESAQRFCSQCGKAVSLSDRFCAQCGHALTAP</sequence>
<keyword evidence="3" id="KW-1185">Reference proteome</keyword>
<gene>
    <name evidence="2" type="ORF">NC998_12575</name>
</gene>
<reference evidence="2 3" key="1">
    <citation type="submission" date="2022-04" db="EMBL/GenBank/DDBJ databases">
        <title>Positive selection, recombination, and allopatry shape intraspecific diversity of widespread and dominant cyanobacteria.</title>
        <authorList>
            <person name="Wei J."/>
            <person name="Shu W."/>
            <person name="Hu C."/>
        </authorList>
    </citation>
    <scope>NUCLEOTIDE SEQUENCE [LARGE SCALE GENOMIC DNA]</scope>
    <source>
        <strain evidence="2 3">GB2-A4</strain>
    </source>
</reference>
<dbReference type="Pfam" id="PF13240">
    <property type="entry name" value="Zn_Ribbon_1"/>
    <property type="match status" value="1"/>
</dbReference>
<protein>
    <submittedName>
        <fullName evidence="2">Zinc ribbon domain-containing protein</fullName>
    </submittedName>
</protein>
<proteinExistence type="predicted"/>
<organism evidence="2 3">
    <name type="scientific">Trichocoleus desertorum GB2-A4</name>
    <dbReference type="NCBI Taxonomy" id="2933944"/>
    <lineage>
        <taxon>Bacteria</taxon>
        <taxon>Bacillati</taxon>
        <taxon>Cyanobacteriota</taxon>
        <taxon>Cyanophyceae</taxon>
        <taxon>Leptolyngbyales</taxon>
        <taxon>Trichocoleusaceae</taxon>
        <taxon>Trichocoleus</taxon>
    </lineage>
</organism>
<dbReference type="InterPro" id="IPR026870">
    <property type="entry name" value="Zinc_ribbon_dom"/>
</dbReference>
<evidence type="ECO:0000313" key="2">
    <source>
        <dbReference type="EMBL" id="MEP0817930.1"/>
    </source>
</evidence>
<evidence type="ECO:0000313" key="3">
    <source>
        <dbReference type="Proteomes" id="UP001464891"/>
    </source>
</evidence>
<evidence type="ECO:0000259" key="1">
    <source>
        <dbReference type="Pfam" id="PF13240"/>
    </source>
</evidence>
<dbReference type="EMBL" id="JAMPKM010000006">
    <property type="protein sequence ID" value="MEP0817930.1"/>
    <property type="molecule type" value="Genomic_DNA"/>
</dbReference>
<dbReference type="Proteomes" id="UP001464891">
    <property type="component" value="Unassembled WGS sequence"/>
</dbReference>
<feature type="domain" description="Zinc-ribbon" evidence="1">
    <location>
        <begin position="196"/>
        <end position="218"/>
    </location>
</feature>
<comment type="caution">
    <text evidence="2">The sequence shown here is derived from an EMBL/GenBank/DDBJ whole genome shotgun (WGS) entry which is preliminary data.</text>
</comment>
<accession>A0ABV0J827</accession>